<reference evidence="1 2" key="1">
    <citation type="submission" date="2014-07" db="EMBL/GenBank/DDBJ databases">
        <title>Methanogenic archaea and the global carbon cycle.</title>
        <authorList>
            <person name="Henriksen J.R."/>
            <person name="Luke J."/>
            <person name="Reinhart S."/>
            <person name="Benedict M.N."/>
            <person name="Youngblut N.D."/>
            <person name="Metcalf M.E."/>
            <person name="Whitaker R.J."/>
            <person name="Metcalf W.W."/>
        </authorList>
    </citation>
    <scope>NUCLEOTIDE SEQUENCE [LARGE SCALE GENOMIC DNA]</scope>
    <source>
        <strain evidence="1 2">HI350</strain>
    </source>
</reference>
<dbReference type="AlphaFoldDB" id="A0A0E3PCL8"/>
<dbReference type="Pfam" id="PF06325">
    <property type="entry name" value="PrmA"/>
    <property type="match status" value="1"/>
</dbReference>
<dbReference type="CDD" id="cd02440">
    <property type="entry name" value="AdoMet_MTases"/>
    <property type="match status" value="1"/>
</dbReference>
<keyword evidence="1" id="KW-0687">Ribonucleoprotein</keyword>
<dbReference type="PANTHER" id="PTHR23290">
    <property type="entry name" value="RRNA N6-ADENOSINE-METHYLTRANSFERASE METTL5"/>
    <property type="match status" value="1"/>
</dbReference>
<sequence>MKQRKLEMLLEEVEDFSSPELELEQYQTPSPLAAEILHFAYMQGDLKESVQDLGCGTGILAIGAKLLGARKVVGYDTDPIALEVARKNAKKVGVEVEFICSDISDVSGHLKTTLMNPPFGARVKGRDRPFLSSALRTSEVIYSIHNRGSLAFIQKFIKPAVITHSYVAKFPLKRTFDFHQKEREIIEVEIYRISVHK</sequence>
<accession>A0A0E3PCL8</accession>
<dbReference type="EMBL" id="CP009507">
    <property type="protein sequence ID" value="AKB31297.1"/>
    <property type="molecule type" value="Genomic_DNA"/>
</dbReference>
<dbReference type="RefSeq" id="WP_048170022.1">
    <property type="nucleotide sequence ID" value="NZ_CP009507.1"/>
</dbReference>
<keyword evidence="1" id="KW-0808">Transferase</keyword>
<name>A0A0E3PCL8_9EURY</name>
<dbReference type="InterPro" id="IPR029063">
    <property type="entry name" value="SAM-dependent_MTases_sf"/>
</dbReference>
<dbReference type="GeneID" id="24859412"/>
<dbReference type="GO" id="GO:0005840">
    <property type="term" value="C:ribosome"/>
    <property type="evidence" value="ECO:0007669"/>
    <property type="project" value="UniProtKB-KW"/>
</dbReference>
<keyword evidence="1" id="KW-0489">Methyltransferase</keyword>
<proteinExistence type="predicted"/>
<dbReference type="KEGG" id="msz:MSSIH_0607"/>
<protein>
    <submittedName>
        <fullName evidence="1">Ribosomal protein L11 methyltransferase</fullName>
    </submittedName>
</protein>
<gene>
    <name evidence="1" type="ORF">MSSIH_0607</name>
</gene>
<dbReference type="HOGENOM" id="CLU_074702_1_0_2"/>
<dbReference type="Gene3D" id="3.40.50.150">
    <property type="entry name" value="Vaccinia Virus protein VP39"/>
    <property type="match status" value="1"/>
</dbReference>
<evidence type="ECO:0000313" key="2">
    <source>
        <dbReference type="Proteomes" id="UP000033092"/>
    </source>
</evidence>
<dbReference type="Proteomes" id="UP000033092">
    <property type="component" value="Chromosome"/>
</dbReference>
<dbReference type="GO" id="GO:0032259">
    <property type="term" value="P:methylation"/>
    <property type="evidence" value="ECO:0007669"/>
    <property type="project" value="UniProtKB-KW"/>
</dbReference>
<dbReference type="PANTHER" id="PTHR23290:SF0">
    <property type="entry name" value="RRNA N6-ADENOSINE-METHYLTRANSFERASE METTL5"/>
    <property type="match status" value="1"/>
</dbReference>
<evidence type="ECO:0000313" key="1">
    <source>
        <dbReference type="EMBL" id="AKB31297.1"/>
    </source>
</evidence>
<dbReference type="GeneID" id="41604577"/>
<dbReference type="InterPro" id="IPR051720">
    <property type="entry name" value="rRNA_MeTrfase/Polyamine_Synth"/>
</dbReference>
<dbReference type="GO" id="GO:0008168">
    <property type="term" value="F:methyltransferase activity"/>
    <property type="evidence" value="ECO:0007669"/>
    <property type="project" value="UniProtKB-KW"/>
</dbReference>
<organism evidence="1 2">
    <name type="scientific">Methanosarcina siciliae HI350</name>
    <dbReference type="NCBI Taxonomy" id="1434119"/>
    <lineage>
        <taxon>Archaea</taxon>
        <taxon>Methanobacteriati</taxon>
        <taxon>Methanobacteriota</taxon>
        <taxon>Stenosarchaea group</taxon>
        <taxon>Methanomicrobia</taxon>
        <taxon>Methanosarcinales</taxon>
        <taxon>Methanosarcinaceae</taxon>
        <taxon>Methanosarcina</taxon>
    </lineage>
</organism>
<dbReference type="PATRIC" id="fig|1434119.4.peg.763"/>
<dbReference type="SUPFAM" id="SSF53335">
    <property type="entry name" value="S-adenosyl-L-methionine-dependent methyltransferases"/>
    <property type="match status" value="1"/>
</dbReference>
<keyword evidence="1" id="KW-0689">Ribosomal protein</keyword>